<name>A0ABY9W7I2_9ACTN</name>
<reference evidence="1 2" key="1">
    <citation type="submission" date="2023-09" db="EMBL/GenBank/DDBJ databases">
        <title>Genome completion map analysis of the actinomycetes C11-1.</title>
        <authorList>
            <person name="Qin P."/>
            <person name="Guan P."/>
        </authorList>
    </citation>
    <scope>NUCLEOTIDE SEQUENCE [LARGE SCALE GENOMIC DNA]</scope>
    <source>
        <strain evidence="1 2">C11-1</strain>
    </source>
</reference>
<proteinExistence type="predicted"/>
<sequence>MTADARAAQRALLTDLMDDLGDTGPDGDPHEQLAVADRVPREAAHLLTAHRRRWNGAGKRLPRRLGAADPALGGTLLDGHLVLARRSDPRPLVAAALQVLDPTGGPLREGHVER</sequence>
<organism evidence="1 2">
    <name type="scientific">Streptomyces durocortorensis</name>
    <dbReference type="NCBI Taxonomy" id="2811104"/>
    <lineage>
        <taxon>Bacteria</taxon>
        <taxon>Bacillati</taxon>
        <taxon>Actinomycetota</taxon>
        <taxon>Actinomycetes</taxon>
        <taxon>Kitasatosporales</taxon>
        <taxon>Streptomycetaceae</taxon>
        <taxon>Streptomyces</taxon>
    </lineage>
</organism>
<evidence type="ECO:0000313" key="2">
    <source>
        <dbReference type="Proteomes" id="UP001303236"/>
    </source>
</evidence>
<accession>A0ABY9W7I2</accession>
<protein>
    <submittedName>
        <fullName evidence="1">Uncharacterized protein</fullName>
    </submittedName>
</protein>
<dbReference type="Proteomes" id="UP001303236">
    <property type="component" value="Chromosome"/>
</dbReference>
<keyword evidence="2" id="KW-1185">Reference proteome</keyword>
<dbReference type="EMBL" id="CP134500">
    <property type="protein sequence ID" value="WNF31026.1"/>
    <property type="molecule type" value="Genomic_DNA"/>
</dbReference>
<evidence type="ECO:0000313" key="1">
    <source>
        <dbReference type="EMBL" id="WNF31026.1"/>
    </source>
</evidence>
<gene>
    <name evidence="1" type="ORF">RI138_31625</name>
</gene>